<dbReference type="GO" id="GO:0003723">
    <property type="term" value="F:RNA binding"/>
    <property type="evidence" value="ECO:0007669"/>
    <property type="project" value="UniProtKB-KW"/>
</dbReference>
<comment type="caution">
    <text evidence="13">The sequence shown here is derived from an EMBL/GenBank/DDBJ whole genome shotgun (WGS) entry which is preliminary data.</text>
</comment>
<dbReference type="InterPro" id="IPR018998">
    <property type="entry name" value="EndoU_C"/>
</dbReference>
<keyword evidence="6" id="KW-0255">Endonuclease</keyword>
<keyword evidence="10" id="KW-0456">Lyase</keyword>
<dbReference type="InterPro" id="IPR037227">
    <property type="entry name" value="EndoU-like"/>
</dbReference>
<feature type="compositionally biased region" description="Basic and acidic residues" evidence="11">
    <location>
        <begin position="143"/>
        <end position="155"/>
    </location>
</feature>
<dbReference type="PANTHER" id="PTHR12439">
    <property type="entry name" value="PLACENTAL PROTEIN 11-RELATED"/>
    <property type="match status" value="1"/>
</dbReference>
<organism evidence="13 14">
    <name type="scientific">Canavalia gladiata</name>
    <name type="common">Sword bean</name>
    <name type="synonym">Dolichos gladiatus</name>
    <dbReference type="NCBI Taxonomy" id="3824"/>
    <lineage>
        <taxon>Eukaryota</taxon>
        <taxon>Viridiplantae</taxon>
        <taxon>Streptophyta</taxon>
        <taxon>Embryophyta</taxon>
        <taxon>Tracheophyta</taxon>
        <taxon>Spermatophyta</taxon>
        <taxon>Magnoliopsida</taxon>
        <taxon>eudicotyledons</taxon>
        <taxon>Gunneridae</taxon>
        <taxon>Pentapetalae</taxon>
        <taxon>rosids</taxon>
        <taxon>fabids</taxon>
        <taxon>Fabales</taxon>
        <taxon>Fabaceae</taxon>
        <taxon>Papilionoideae</taxon>
        <taxon>50 kb inversion clade</taxon>
        <taxon>NPAAA clade</taxon>
        <taxon>indigoferoid/millettioid clade</taxon>
        <taxon>Phaseoleae</taxon>
        <taxon>Canavalia</taxon>
    </lineage>
</organism>
<evidence type="ECO:0000256" key="11">
    <source>
        <dbReference type="SAM" id="MobiDB-lite"/>
    </source>
</evidence>
<feature type="region of interest" description="Disordered" evidence="11">
    <location>
        <begin position="106"/>
        <end position="202"/>
    </location>
</feature>
<keyword evidence="7" id="KW-0378">Hydrolase</keyword>
<dbReference type="InterPro" id="IPR039787">
    <property type="entry name" value="ENDOU"/>
</dbReference>
<evidence type="ECO:0000256" key="6">
    <source>
        <dbReference type="ARBA" id="ARBA00022759"/>
    </source>
</evidence>
<dbReference type="PANTHER" id="PTHR12439:SF11">
    <property type="entry name" value="URIDYLATE-SPECIFIC ENDORIBONUCLEASE"/>
    <property type="match status" value="1"/>
</dbReference>
<feature type="compositionally biased region" description="Basic and acidic residues" evidence="11">
    <location>
        <begin position="124"/>
        <end position="136"/>
    </location>
</feature>
<accession>A0AAN9L9X9</accession>
<reference evidence="13 14" key="1">
    <citation type="submission" date="2024-01" db="EMBL/GenBank/DDBJ databases">
        <title>The genomes of 5 underutilized Papilionoideae crops provide insights into root nodulation and disease resistanc.</title>
        <authorList>
            <person name="Jiang F."/>
        </authorList>
    </citation>
    <scope>NUCLEOTIDE SEQUENCE [LARGE SCALE GENOMIC DNA]</scope>
    <source>
        <strain evidence="13">LVBAO_FW01</strain>
        <tissue evidence="13">Leaves</tissue>
    </source>
</reference>
<dbReference type="Proteomes" id="UP001367508">
    <property type="component" value="Unassembled WGS sequence"/>
</dbReference>
<keyword evidence="5" id="KW-0479">Metal-binding</keyword>
<comment type="similarity">
    <text evidence="2">Belongs to the ENDOU family.</text>
</comment>
<evidence type="ECO:0000256" key="10">
    <source>
        <dbReference type="ARBA" id="ARBA00023239"/>
    </source>
</evidence>
<sequence length="491" mass="55975">MFFFFGGGGSTLVSFRRFHARLPDLSCGPLTYLGPIQFIFSMITRHYHSTTNLSHFGLCYSFNSHNNNNTMEGLIKGLVDVALGANDDNDNDRDERSRSSWAEIVSGDQDQARPQHHQQSSNTSHKEEQWQEDSHSYKASNRPHKEQYRPQRQEEGESESFNTYNGPNKLDDDKDGWQTVGKPSRHTHKVPKENWHSYKLPPDEQEYSNEVEVGGGVEPSEDELADLSRACDKLWDLDCNRLIPGKDYEIDCGDGKKAYQKEDMAQGSLFTWVSDDVFRKPTFARFLSLLDNYNPHQGSKEVVTSEERQEQASFIEEISRTAPIKYLHKYLASRGIASGSYQDFKRTMTSLWFDLYGRGGTSGSSSAFEHVFVGEIKQSGEVSGFHNWLQFYLEEEKGRVDYQGYIFPRPRAQIPDSETQLLTIQFEWNGVLKSVSSTLVGVSPEFEIALYTLCYYVGEEDNHIQLGPYAVNIKCYHLGNRIGSVFPIADS</sequence>
<dbReference type="EMBL" id="JAYMYQ010000005">
    <property type="protein sequence ID" value="KAK7330847.1"/>
    <property type="molecule type" value="Genomic_DNA"/>
</dbReference>
<protein>
    <recommendedName>
        <fullName evidence="12">EndoU domain-containing protein</fullName>
    </recommendedName>
</protein>
<evidence type="ECO:0000256" key="5">
    <source>
        <dbReference type="ARBA" id="ARBA00022723"/>
    </source>
</evidence>
<comment type="subunit">
    <text evidence="3">Monomer.</text>
</comment>
<keyword evidence="4" id="KW-0540">Nuclease</keyword>
<feature type="domain" description="EndoU" evidence="12">
    <location>
        <begin position="223"/>
        <end position="491"/>
    </location>
</feature>
<keyword evidence="9" id="KW-0464">Manganese</keyword>
<evidence type="ECO:0000313" key="14">
    <source>
        <dbReference type="Proteomes" id="UP001367508"/>
    </source>
</evidence>
<keyword evidence="14" id="KW-1185">Reference proteome</keyword>
<dbReference type="CDD" id="cd21159">
    <property type="entry name" value="XendoU"/>
    <property type="match status" value="1"/>
</dbReference>
<evidence type="ECO:0000256" key="7">
    <source>
        <dbReference type="ARBA" id="ARBA00022801"/>
    </source>
</evidence>
<evidence type="ECO:0000256" key="3">
    <source>
        <dbReference type="ARBA" id="ARBA00011245"/>
    </source>
</evidence>
<evidence type="ECO:0000256" key="9">
    <source>
        <dbReference type="ARBA" id="ARBA00023211"/>
    </source>
</evidence>
<proteinExistence type="inferred from homology"/>
<gene>
    <name evidence="13" type="ORF">VNO77_25051</name>
</gene>
<dbReference type="PROSITE" id="PS51959">
    <property type="entry name" value="ENDOU"/>
    <property type="match status" value="1"/>
</dbReference>
<evidence type="ECO:0000256" key="8">
    <source>
        <dbReference type="ARBA" id="ARBA00022884"/>
    </source>
</evidence>
<evidence type="ECO:0000256" key="1">
    <source>
        <dbReference type="ARBA" id="ARBA00001936"/>
    </source>
</evidence>
<comment type="cofactor">
    <cofactor evidence="1">
        <name>Mn(2+)</name>
        <dbReference type="ChEBI" id="CHEBI:29035"/>
    </cofactor>
</comment>
<dbReference type="GO" id="GO:0046872">
    <property type="term" value="F:metal ion binding"/>
    <property type="evidence" value="ECO:0007669"/>
    <property type="project" value="UniProtKB-KW"/>
</dbReference>
<evidence type="ECO:0000256" key="4">
    <source>
        <dbReference type="ARBA" id="ARBA00022722"/>
    </source>
</evidence>
<dbReference type="AlphaFoldDB" id="A0AAN9L9X9"/>
<evidence type="ECO:0000259" key="12">
    <source>
        <dbReference type="PROSITE" id="PS51959"/>
    </source>
</evidence>
<evidence type="ECO:0000256" key="2">
    <source>
        <dbReference type="ARBA" id="ARBA00010168"/>
    </source>
</evidence>
<dbReference type="GO" id="GO:0016787">
    <property type="term" value="F:hydrolase activity"/>
    <property type="evidence" value="ECO:0007669"/>
    <property type="project" value="UniProtKB-KW"/>
</dbReference>
<dbReference type="GO" id="GO:0004521">
    <property type="term" value="F:RNA endonuclease activity"/>
    <property type="evidence" value="ECO:0007669"/>
    <property type="project" value="InterPro"/>
</dbReference>
<evidence type="ECO:0000313" key="13">
    <source>
        <dbReference type="EMBL" id="KAK7330847.1"/>
    </source>
</evidence>
<name>A0AAN9L9X9_CANGL</name>
<keyword evidence="8" id="KW-0694">RNA-binding</keyword>
<dbReference type="Pfam" id="PF09412">
    <property type="entry name" value="XendoU"/>
    <property type="match status" value="1"/>
</dbReference>
<dbReference type="GO" id="GO:0016829">
    <property type="term" value="F:lyase activity"/>
    <property type="evidence" value="ECO:0007669"/>
    <property type="project" value="UniProtKB-KW"/>
</dbReference>
<dbReference type="SUPFAM" id="SSF142877">
    <property type="entry name" value="EndoU-like"/>
    <property type="match status" value="1"/>
</dbReference>